<evidence type="ECO:0000256" key="2">
    <source>
        <dbReference type="ARBA" id="ARBA00022676"/>
    </source>
</evidence>
<proteinExistence type="inferred from homology"/>
<reference evidence="6" key="1">
    <citation type="journal article" date="2019" name="MBio">
        <title>Virus Genomes from Deep Sea Sediments Expand the Ocean Megavirome and Support Independent Origins of Viral Gigantism.</title>
        <authorList>
            <person name="Backstrom D."/>
            <person name="Yutin N."/>
            <person name="Jorgensen S.L."/>
            <person name="Dharamshi J."/>
            <person name="Homa F."/>
            <person name="Zaremba-Niedwiedzka K."/>
            <person name="Spang A."/>
            <person name="Wolf Y.I."/>
            <person name="Koonin E.V."/>
            <person name="Ettema T.J."/>
        </authorList>
    </citation>
    <scope>NUCLEOTIDE SEQUENCE</scope>
</reference>
<dbReference type="SUPFAM" id="SSF53756">
    <property type="entry name" value="UDP-Glycosyltransferase/glycogen phosphorylase"/>
    <property type="match status" value="1"/>
</dbReference>
<name>A0A481Z432_9VIRU</name>
<protein>
    <submittedName>
        <fullName evidence="6">Glycosyltransferase</fullName>
    </submittedName>
</protein>
<dbReference type="PANTHER" id="PTHR11929">
    <property type="entry name" value="ALPHA- 1,3 -FUCOSYLTRANSFERASE"/>
    <property type="match status" value="1"/>
</dbReference>
<accession>A0A481Z432</accession>
<organism evidence="6">
    <name type="scientific">Mimivirus LCMiAC02</name>
    <dbReference type="NCBI Taxonomy" id="2506609"/>
    <lineage>
        <taxon>Viruses</taxon>
        <taxon>Varidnaviria</taxon>
        <taxon>Bamfordvirae</taxon>
        <taxon>Nucleocytoviricota</taxon>
        <taxon>Megaviricetes</taxon>
        <taxon>Imitervirales</taxon>
        <taxon>Mimiviridae</taxon>
        <taxon>Klosneuvirinae</taxon>
    </lineage>
</organism>
<dbReference type="EMBL" id="MK500408">
    <property type="protein sequence ID" value="QBK89176.1"/>
    <property type="molecule type" value="Genomic_DNA"/>
</dbReference>
<evidence type="ECO:0000256" key="3">
    <source>
        <dbReference type="ARBA" id="ARBA00022679"/>
    </source>
</evidence>
<dbReference type="Pfam" id="PF00852">
    <property type="entry name" value="Glyco_transf_10"/>
    <property type="match status" value="1"/>
</dbReference>
<comment type="similarity">
    <text evidence="1">Belongs to the glycosyltransferase 10 family.</text>
</comment>
<dbReference type="InterPro" id="IPR055270">
    <property type="entry name" value="Glyco_tran_10_C"/>
</dbReference>
<evidence type="ECO:0000313" key="6">
    <source>
        <dbReference type="EMBL" id="QBK89176.1"/>
    </source>
</evidence>
<gene>
    <name evidence="6" type="ORF">LCMiAC02_02700</name>
</gene>
<dbReference type="SUPFAM" id="SSF53335">
    <property type="entry name" value="S-adenosyl-L-methionine-dependent methyltransferases"/>
    <property type="match status" value="1"/>
</dbReference>
<dbReference type="GO" id="GO:0046920">
    <property type="term" value="F:alpha-(1-&gt;3)-fucosyltransferase activity"/>
    <property type="evidence" value="ECO:0007669"/>
    <property type="project" value="TreeGrafter"/>
</dbReference>
<feature type="domain" description="Fucosyltransferase C-terminal" evidence="4">
    <location>
        <begin position="308"/>
        <end position="453"/>
    </location>
</feature>
<sequence>MNWTEVIHKPNPYKTSRFYTHLNDDKTIIYKTPKPNRLGMSIIISLKKSDNYEKYKNFIENKVHGDTISKYIINGYDVETNGSYKSRYINGVRLDSIDKNTDKIILSKIIKQCDKLTEDLNKYNAKNILGGDWALHNLVYSLKDDIIYNIDLEGFFTCQKLPSWGSISIINKWLNNVVTECKIIKNRQNRQTKIVLPFVKAFINKIDTSVKLEKTLISTIHNKENTGIYVGVEPRDLYPYDKNYDLIIDCENNAIKYKNNNNKYYSACFGAISYYLRDFSNQNWNVLLKPLKDIYNQENKKFFCDYLFTNKTYRNGVKRYKFYNILNKKKSVNNSNNGKRMSLNMYTDAVHCHRPYRFSIAFENDIVDNYVTEKIIGSFLAGCIPIYDGTDYIYKYFNKDSFINAKDFDTLEDLANYVIKVDNDKELYNKYINASPTTMEKLQKLFWWEDICKTDQVKLVHSEIKVANSLNNSLTNTLNIIKYTKKSGKAYSGTHEKIGYHSIMLGDTYYRGQRDCYKRMTYIKNEIDLVGKNILDIGCCVGGMLYPISNIIKSGVGIDYNYRNINSCNKITKYNKMSNLSFFMFDLEKENLEFITNFYDDKIDVCFLFSICMWIKNWRKVLDFIYKISNVLVIETNGTNNQQLEQYKYVKNKYKIVKTLYEKSLDDKSQQKRKLYICYK</sequence>
<feature type="domain" description="Methyltransferase" evidence="5">
    <location>
        <begin position="531"/>
        <end position="654"/>
    </location>
</feature>
<dbReference type="InterPro" id="IPR001503">
    <property type="entry name" value="Glyco_trans_10"/>
</dbReference>
<dbReference type="Pfam" id="PF13847">
    <property type="entry name" value="Methyltransf_31"/>
    <property type="match status" value="1"/>
</dbReference>
<dbReference type="CDD" id="cd02440">
    <property type="entry name" value="AdoMet_MTases"/>
    <property type="match status" value="1"/>
</dbReference>
<keyword evidence="2" id="KW-0328">Glycosyltransferase</keyword>
<dbReference type="GO" id="GO:0016020">
    <property type="term" value="C:membrane"/>
    <property type="evidence" value="ECO:0007669"/>
    <property type="project" value="InterPro"/>
</dbReference>
<dbReference type="InterPro" id="IPR025714">
    <property type="entry name" value="Methyltranfer_dom"/>
</dbReference>
<dbReference type="PANTHER" id="PTHR11929:SF194">
    <property type="entry name" value="ALPHA-(1,3)-FUCOSYLTRANSFERASE 10"/>
    <property type="match status" value="1"/>
</dbReference>
<dbReference type="InterPro" id="IPR029063">
    <property type="entry name" value="SAM-dependent_MTases_sf"/>
</dbReference>
<evidence type="ECO:0000259" key="5">
    <source>
        <dbReference type="Pfam" id="PF13847"/>
    </source>
</evidence>
<dbReference type="InterPro" id="IPR038577">
    <property type="entry name" value="GT10-like_C_sf"/>
</dbReference>
<evidence type="ECO:0000259" key="4">
    <source>
        <dbReference type="Pfam" id="PF00852"/>
    </source>
</evidence>
<evidence type="ECO:0000256" key="1">
    <source>
        <dbReference type="ARBA" id="ARBA00008919"/>
    </source>
</evidence>
<dbReference type="Gene3D" id="3.40.50.150">
    <property type="entry name" value="Vaccinia Virus protein VP39"/>
    <property type="match status" value="1"/>
</dbReference>
<keyword evidence="3 6" id="KW-0808">Transferase</keyword>
<dbReference type="Gene3D" id="3.40.50.11660">
    <property type="entry name" value="Glycosyl transferase family 10, C-terminal domain"/>
    <property type="match status" value="1"/>
</dbReference>